<name>A0A1M2VDA9_TRAPU</name>
<dbReference type="AlphaFoldDB" id="A0A1M2VDA9"/>
<dbReference type="EMBL" id="MNAD01001438">
    <property type="protein sequence ID" value="OJT05536.1"/>
    <property type="molecule type" value="Genomic_DNA"/>
</dbReference>
<accession>A0A1M2VDA9</accession>
<keyword evidence="2" id="KW-1185">Reference proteome</keyword>
<comment type="caution">
    <text evidence="1">The sequence shown here is derived from an EMBL/GenBank/DDBJ whole genome shotgun (WGS) entry which is preliminary data.</text>
</comment>
<evidence type="ECO:0000313" key="1">
    <source>
        <dbReference type="EMBL" id="OJT05536.1"/>
    </source>
</evidence>
<reference evidence="1 2" key="1">
    <citation type="submission" date="2016-10" db="EMBL/GenBank/DDBJ databases">
        <title>Genome sequence of the basidiomycete white-rot fungus Trametes pubescens.</title>
        <authorList>
            <person name="Makela M.R."/>
            <person name="Granchi Z."/>
            <person name="Peng M."/>
            <person name="De Vries R.P."/>
            <person name="Grigoriev I."/>
            <person name="Riley R."/>
            <person name="Hilden K."/>
        </authorList>
    </citation>
    <scope>NUCLEOTIDE SEQUENCE [LARGE SCALE GENOMIC DNA]</scope>
    <source>
        <strain evidence="1 2">FBCC735</strain>
    </source>
</reference>
<dbReference type="Proteomes" id="UP000184267">
    <property type="component" value="Unassembled WGS sequence"/>
</dbReference>
<evidence type="ECO:0000313" key="2">
    <source>
        <dbReference type="Proteomes" id="UP000184267"/>
    </source>
</evidence>
<organism evidence="1 2">
    <name type="scientific">Trametes pubescens</name>
    <name type="common">White-rot fungus</name>
    <dbReference type="NCBI Taxonomy" id="154538"/>
    <lineage>
        <taxon>Eukaryota</taxon>
        <taxon>Fungi</taxon>
        <taxon>Dikarya</taxon>
        <taxon>Basidiomycota</taxon>
        <taxon>Agaricomycotina</taxon>
        <taxon>Agaricomycetes</taxon>
        <taxon>Polyporales</taxon>
        <taxon>Polyporaceae</taxon>
        <taxon>Trametes</taxon>
    </lineage>
</organism>
<proteinExistence type="predicted"/>
<feature type="non-terminal residue" evidence="1">
    <location>
        <position position="170"/>
    </location>
</feature>
<sequence length="170" mass="16670">MRTEAIARAAAAPKLPSLLEEDPSTEVAVDGASYNGSTIQTGGASVMGGHGMVTGEAETHQYANEEANCHEHAQGVHGPLNEDATRTATVGDGGLAKGAAAPSGTTDDAVATTKGTLGEARANTTAHAATTGGERAYVATENALGTATSADMGLPLGVLGTPGTALRGGT</sequence>
<gene>
    <name evidence="1" type="ORF">TRAPUB_3645</name>
</gene>
<protein>
    <submittedName>
        <fullName evidence="1">Uncharacterized protein</fullName>
    </submittedName>
</protein>